<dbReference type="InterPro" id="IPR034804">
    <property type="entry name" value="SQR/QFR_C/D"/>
</dbReference>
<dbReference type="Pfam" id="PF01127">
    <property type="entry name" value="Sdh_cyt"/>
    <property type="match status" value="1"/>
</dbReference>
<evidence type="ECO:0000256" key="3">
    <source>
        <dbReference type="ARBA" id="ARBA00011313"/>
    </source>
</evidence>
<dbReference type="GO" id="GO:0006121">
    <property type="term" value="P:mitochondrial electron transport, succinate to ubiquinone"/>
    <property type="evidence" value="ECO:0007669"/>
    <property type="project" value="TreeGrafter"/>
</dbReference>
<evidence type="ECO:0000256" key="6">
    <source>
        <dbReference type="ARBA" id="ARBA00022723"/>
    </source>
</evidence>
<proteinExistence type="predicted"/>
<evidence type="ECO:0000256" key="5">
    <source>
        <dbReference type="ARBA" id="ARBA00022692"/>
    </source>
</evidence>
<dbReference type="PROSITE" id="PS01001">
    <property type="entry name" value="SDH_CYT_2"/>
    <property type="match status" value="1"/>
</dbReference>
<dbReference type="InterPro" id="IPR014314">
    <property type="entry name" value="Succ_DH_cytb556"/>
</dbReference>
<dbReference type="EMBL" id="MN965107">
    <property type="protein sequence ID" value="QJH91725.1"/>
    <property type="molecule type" value="Genomic_DNA"/>
</dbReference>
<feature type="region of interest" description="Disordered" evidence="10">
    <location>
        <begin position="1"/>
        <end position="20"/>
    </location>
</feature>
<keyword evidence="9" id="KW-0472">Membrane</keyword>
<dbReference type="InterPro" id="IPR018495">
    <property type="entry name" value="Succ_DH_cyt_bsu_CS"/>
</dbReference>
<keyword evidence="7" id="KW-1133">Transmembrane helix</keyword>
<keyword evidence="5" id="KW-0812">Transmembrane</keyword>
<dbReference type="AlphaFoldDB" id="A0A6M3X2C9"/>
<evidence type="ECO:0000256" key="4">
    <source>
        <dbReference type="ARBA" id="ARBA00022617"/>
    </source>
</evidence>
<keyword evidence="8" id="KW-0408">Iron</keyword>
<comment type="subcellular location">
    <subcellularLocation>
        <location evidence="1">Membrane</location>
        <topology evidence="1">Multi-pass membrane protein</topology>
    </subcellularLocation>
    <subcellularLocation>
        <location evidence="2">Mitochondrion inner membrane</location>
        <topology evidence="2">Single-pass membrane protein</topology>
    </subcellularLocation>
</comment>
<evidence type="ECO:0000256" key="10">
    <source>
        <dbReference type="SAM" id="MobiDB-lite"/>
    </source>
</evidence>
<dbReference type="PANTHER" id="PTHR10978">
    <property type="entry name" value="SUCCINATE DEHYDROGENASE CYTOCHROME B560 SUBUNIT"/>
    <property type="match status" value="1"/>
</dbReference>
<name>A0A6M3X2C9_9CONI</name>
<gene>
    <name evidence="11" type="primary">sdh3</name>
</gene>
<evidence type="ECO:0000256" key="9">
    <source>
        <dbReference type="ARBA" id="ARBA00023136"/>
    </source>
</evidence>
<geneLocation type="mitochondrion" evidence="11"/>
<dbReference type="GO" id="GO:0046872">
    <property type="term" value="F:metal ion binding"/>
    <property type="evidence" value="ECO:0007669"/>
    <property type="project" value="UniProtKB-KW"/>
</dbReference>
<sequence>MRNLVNPNTNINRPLSPHPTIHKPQFTPTFPIYHRIPGAFLATMVSFSPPFGPEIGFISLTYENLYQLASGLSVNFPKFTLSLVNLTSLAPRYHMGNGVRHLWWDWGFSQSSPIIRISEFPTLCVAFSAFGRIIQRIYCR</sequence>
<keyword evidence="11" id="KW-0496">Mitochondrion</keyword>
<dbReference type="PANTHER" id="PTHR10978:SF5">
    <property type="entry name" value="SUCCINATE DEHYDROGENASE CYTOCHROME B560 SUBUNIT, MITOCHONDRIAL"/>
    <property type="match status" value="1"/>
</dbReference>
<evidence type="ECO:0000313" key="11">
    <source>
        <dbReference type="EMBL" id="QJH91725.1"/>
    </source>
</evidence>
<dbReference type="CDD" id="cd03499">
    <property type="entry name" value="SQR_TypeC_SdhC"/>
    <property type="match status" value="1"/>
</dbReference>
<evidence type="ECO:0000256" key="7">
    <source>
        <dbReference type="ARBA" id="ARBA00022989"/>
    </source>
</evidence>
<comment type="subunit">
    <text evidence="3">Component of complex II composed of eight subunits in plants: four classical SDH subunits SDH1, SDH2, SDH3 and SDH4 (a flavoprotein (FP), an iron-sulfur protein (IP), and a cytochrome b composed of a large and a small subunit.), as well as four subunits unknown in mitochondria from bacteria and heterotrophic eukaryotes.</text>
</comment>
<dbReference type="InterPro" id="IPR000701">
    <property type="entry name" value="SuccDH_FuR_B_TM-su"/>
</dbReference>
<keyword evidence="4" id="KW-0349">Heme</keyword>
<dbReference type="GO" id="GO:0045273">
    <property type="term" value="C:respiratory chain complex II (succinate dehydrogenase)"/>
    <property type="evidence" value="ECO:0007669"/>
    <property type="project" value="UniProtKB-ARBA"/>
</dbReference>
<reference evidence="11" key="1">
    <citation type="journal article" date="2020" name="Mol. Biol. Evol.">
        <title>Extensive Shifts from Cis- to Trans-splicing of Gymnosperm Mitochondrial Introns.</title>
        <authorList>
            <person name="Guo W."/>
            <person name="Zhu A."/>
            <person name="Fan W."/>
            <person name="Adams R.P."/>
            <person name="Mower J.P."/>
        </authorList>
    </citation>
    <scope>NUCLEOTIDE SEQUENCE</scope>
</reference>
<dbReference type="GO" id="GO:0006099">
    <property type="term" value="P:tricarboxylic acid cycle"/>
    <property type="evidence" value="ECO:0007669"/>
    <property type="project" value="InterPro"/>
</dbReference>
<accession>A0A6M3X2C9</accession>
<organism evidence="11">
    <name type="scientific">Abies sibirica</name>
    <dbReference type="NCBI Taxonomy" id="97169"/>
    <lineage>
        <taxon>Eukaryota</taxon>
        <taxon>Viridiplantae</taxon>
        <taxon>Streptophyta</taxon>
        <taxon>Embryophyta</taxon>
        <taxon>Tracheophyta</taxon>
        <taxon>Spermatophyta</taxon>
        <taxon>Pinopsida</taxon>
        <taxon>Pinidae</taxon>
        <taxon>Conifers I</taxon>
        <taxon>Pinales</taxon>
        <taxon>Pinaceae</taxon>
        <taxon>Abies</taxon>
    </lineage>
</organism>
<dbReference type="SUPFAM" id="SSF81343">
    <property type="entry name" value="Fumarate reductase respiratory complex transmembrane subunits"/>
    <property type="match status" value="1"/>
</dbReference>
<dbReference type="GO" id="GO:0005743">
    <property type="term" value="C:mitochondrial inner membrane"/>
    <property type="evidence" value="ECO:0007669"/>
    <property type="project" value="UniProtKB-SubCell"/>
</dbReference>
<protein>
    <submittedName>
        <fullName evidence="11">Succinate dehydrogenase subunit 3</fullName>
    </submittedName>
</protein>
<evidence type="ECO:0000256" key="1">
    <source>
        <dbReference type="ARBA" id="ARBA00004141"/>
    </source>
</evidence>
<dbReference type="Gene3D" id="1.20.1300.10">
    <property type="entry name" value="Fumarate reductase/succinate dehydrogenase, transmembrane subunit"/>
    <property type="match status" value="1"/>
</dbReference>
<dbReference type="GO" id="GO:0009055">
    <property type="term" value="F:electron transfer activity"/>
    <property type="evidence" value="ECO:0007669"/>
    <property type="project" value="InterPro"/>
</dbReference>
<evidence type="ECO:0000256" key="8">
    <source>
        <dbReference type="ARBA" id="ARBA00023004"/>
    </source>
</evidence>
<evidence type="ECO:0000256" key="2">
    <source>
        <dbReference type="ARBA" id="ARBA00004434"/>
    </source>
</evidence>
<keyword evidence="6" id="KW-0479">Metal-binding</keyword>
<feature type="compositionally biased region" description="Polar residues" evidence="10">
    <location>
        <begin position="1"/>
        <end position="13"/>
    </location>
</feature>